<comment type="caution">
    <text evidence="1">The sequence shown here is derived from an EMBL/GenBank/DDBJ whole genome shotgun (WGS) entry which is preliminary data.</text>
</comment>
<protein>
    <recommendedName>
        <fullName evidence="3">N-acetyltransferase domain-containing protein</fullName>
    </recommendedName>
</protein>
<keyword evidence="2" id="KW-1185">Reference proteome</keyword>
<dbReference type="Gene3D" id="3.40.630.30">
    <property type="match status" value="1"/>
</dbReference>
<reference evidence="2" key="1">
    <citation type="submission" date="2021-01" db="EMBL/GenBank/DDBJ databases">
        <title>Genome public.</title>
        <authorList>
            <person name="Liu C."/>
            <person name="Sun Q."/>
        </authorList>
    </citation>
    <scope>NUCLEOTIDE SEQUENCE [LARGE SCALE GENOMIC DNA]</scope>
    <source>
        <strain evidence="2">YIM B02567</strain>
    </source>
</reference>
<dbReference type="RefSeq" id="WP_200244704.1">
    <property type="nucleotide sequence ID" value="NZ_JAENHK010000007.1"/>
</dbReference>
<evidence type="ECO:0008006" key="3">
    <source>
        <dbReference type="Google" id="ProtNLM"/>
    </source>
</evidence>
<gene>
    <name evidence="1" type="ORF">JHL15_07585</name>
</gene>
<dbReference type="InterPro" id="IPR016181">
    <property type="entry name" value="Acyl_CoA_acyltransferase"/>
</dbReference>
<evidence type="ECO:0000313" key="2">
    <source>
        <dbReference type="Proteomes" id="UP000628669"/>
    </source>
</evidence>
<sequence>MEIISKFTVGSDQGIDHLFAVMRPYIRTTYQEIISAEKIEEYLSEHVEYRKMINVLNDLSTQLIMVFADNEPVGYCLFKSGSVYPNSPEGKRMTEIIDFAILPEYDQAEVRQSLWNKSRSAITFTDSIWISIADNDSMLSFFTTIGFSFVKDTTLKAFSLPAKIYELELK</sequence>
<dbReference type="SUPFAM" id="SSF55729">
    <property type="entry name" value="Acyl-CoA N-acyltransferases (Nat)"/>
    <property type="match status" value="1"/>
</dbReference>
<name>A0ABS1FT90_9FLAO</name>
<accession>A0ABS1FT90</accession>
<dbReference type="Proteomes" id="UP000628669">
    <property type="component" value="Unassembled WGS sequence"/>
</dbReference>
<proteinExistence type="predicted"/>
<dbReference type="EMBL" id="JAENHK010000007">
    <property type="protein sequence ID" value="MBK1895603.1"/>
    <property type="molecule type" value="Genomic_DNA"/>
</dbReference>
<organism evidence="1 2">
    <name type="scientific">Chryseobacterium paridis</name>
    <dbReference type="NCBI Taxonomy" id="2800328"/>
    <lineage>
        <taxon>Bacteria</taxon>
        <taxon>Pseudomonadati</taxon>
        <taxon>Bacteroidota</taxon>
        <taxon>Flavobacteriia</taxon>
        <taxon>Flavobacteriales</taxon>
        <taxon>Weeksellaceae</taxon>
        <taxon>Chryseobacterium group</taxon>
        <taxon>Chryseobacterium</taxon>
    </lineage>
</organism>
<evidence type="ECO:0000313" key="1">
    <source>
        <dbReference type="EMBL" id="MBK1895603.1"/>
    </source>
</evidence>